<feature type="transmembrane region" description="Helical" evidence="8">
    <location>
        <begin position="286"/>
        <end position="303"/>
    </location>
</feature>
<evidence type="ECO:0000256" key="2">
    <source>
        <dbReference type="ARBA" id="ARBA00022448"/>
    </source>
</evidence>
<dbReference type="InterPro" id="IPR036259">
    <property type="entry name" value="MFS_trans_sf"/>
</dbReference>
<feature type="domain" description="Major facilitator superfamily (MFS) profile" evidence="9">
    <location>
        <begin position="1"/>
        <end position="401"/>
    </location>
</feature>
<dbReference type="CDD" id="cd06173">
    <property type="entry name" value="MFS_MefA_like"/>
    <property type="match status" value="1"/>
</dbReference>
<dbReference type="SUPFAM" id="SSF103473">
    <property type="entry name" value="MFS general substrate transporter"/>
    <property type="match status" value="1"/>
</dbReference>
<gene>
    <name evidence="10" type="ORF">AB5L97_01115</name>
</gene>
<feature type="transmembrane region" description="Helical" evidence="8">
    <location>
        <begin position="309"/>
        <end position="327"/>
    </location>
</feature>
<dbReference type="RefSeq" id="WP_369046142.1">
    <property type="nucleotide sequence ID" value="NZ_CP163302.1"/>
</dbReference>
<feature type="transmembrane region" description="Helical" evidence="8">
    <location>
        <begin position="259"/>
        <end position="279"/>
    </location>
</feature>
<dbReference type="GO" id="GO:0005886">
    <property type="term" value="C:plasma membrane"/>
    <property type="evidence" value="ECO:0007669"/>
    <property type="project" value="UniProtKB-SubCell"/>
</dbReference>
<dbReference type="PANTHER" id="PTHR23513:SF11">
    <property type="entry name" value="STAPHYLOFERRIN A TRANSPORTER"/>
    <property type="match status" value="1"/>
</dbReference>
<keyword evidence="4 8" id="KW-0812">Transmembrane</keyword>
<feature type="transmembrane region" description="Helical" evidence="8">
    <location>
        <begin position="224"/>
        <end position="247"/>
    </location>
</feature>
<evidence type="ECO:0000256" key="6">
    <source>
        <dbReference type="ARBA" id="ARBA00023136"/>
    </source>
</evidence>
<dbReference type="EMBL" id="CP163302">
    <property type="protein sequence ID" value="XDP45656.1"/>
    <property type="molecule type" value="Genomic_DNA"/>
</dbReference>
<dbReference type="KEGG" id="spue:AB5L97_01115"/>
<sequence length="512" mass="53071">MSSRMFRALQHPNYRLWAAGALVSNVGTWMQRVAQDWLVLTQLTAHDGAAVGITTGLQFLPILILGPYAGVLGDRLDKRKLLLGTQSAMGLLALLQGVLVLTGTVQLWHVYAIALALGVASAFDAPPRQAFVSELVGRTDVPNAVALNSASFNLARLAGPGVAGLLIGLIGTGWVFMLNAATFLGVLISLTRLDVGALHRTPPLPRGKGQIVAGIKYVRTQPRIMLIMVMAALVGTFTLNFQITNALMAADVFHTGADAYGLLGSIQAIGTLAGALLAARRRQPRLSLLVASAVGLGVASMVAAAMPTYVAYAVVLVFVGVSALTFLNSANTIVQLTTEPQYRGRVLALYMAVIQGGTPIGSPLVGWLANVAGTRWSVLAGGVAALVAGAIGIWALMRWGEGTFRDQLRAAWAARRAEQAATGTLPVLAPAPSADRSSAPHDADRSPLVASSAAIGPSVPGRKVSGTTESDTAAGPQRFAGAPATGSLPTGAPRSAAFRGAVARRRDVTPLP</sequence>
<organism evidence="10">
    <name type="scientific">Sinomonas puerhi</name>
    <dbReference type="NCBI Taxonomy" id="3238584"/>
    <lineage>
        <taxon>Bacteria</taxon>
        <taxon>Bacillati</taxon>
        <taxon>Actinomycetota</taxon>
        <taxon>Actinomycetes</taxon>
        <taxon>Micrococcales</taxon>
        <taxon>Micrococcaceae</taxon>
        <taxon>Sinomonas</taxon>
    </lineage>
</organism>
<feature type="transmembrane region" description="Helical" evidence="8">
    <location>
        <begin position="347"/>
        <end position="370"/>
    </location>
</feature>
<dbReference type="Gene3D" id="1.20.1250.20">
    <property type="entry name" value="MFS general substrate transporter like domains"/>
    <property type="match status" value="1"/>
</dbReference>
<feature type="transmembrane region" description="Helical" evidence="8">
    <location>
        <begin position="162"/>
        <end position="190"/>
    </location>
</feature>
<feature type="region of interest" description="Disordered" evidence="7">
    <location>
        <begin position="424"/>
        <end position="512"/>
    </location>
</feature>
<feature type="transmembrane region" description="Helical" evidence="8">
    <location>
        <begin position="12"/>
        <end position="30"/>
    </location>
</feature>
<reference evidence="10" key="1">
    <citation type="submission" date="2024-07" db="EMBL/GenBank/DDBJ databases">
        <authorList>
            <person name="fu j."/>
        </authorList>
    </citation>
    <scope>NUCLEOTIDE SEQUENCE</scope>
    <source>
        <strain evidence="10">P10A9</strain>
    </source>
</reference>
<name>A0AB39L3T4_9MICC</name>
<dbReference type="Pfam" id="PF05977">
    <property type="entry name" value="MFS_3"/>
    <property type="match status" value="1"/>
</dbReference>
<keyword evidence="5 8" id="KW-1133">Transmembrane helix</keyword>
<dbReference type="InterPro" id="IPR020846">
    <property type="entry name" value="MFS_dom"/>
</dbReference>
<evidence type="ECO:0000256" key="5">
    <source>
        <dbReference type="ARBA" id="ARBA00022989"/>
    </source>
</evidence>
<dbReference type="PANTHER" id="PTHR23513">
    <property type="entry name" value="INTEGRAL MEMBRANE EFFLUX PROTEIN-RELATED"/>
    <property type="match status" value="1"/>
</dbReference>
<evidence type="ECO:0000256" key="1">
    <source>
        <dbReference type="ARBA" id="ARBA00004651"/>
    </source>
</evidence>
<evidence type="ECO:0000259" key="9">
    <source>
        <dbReference type="PROSITE" id="PS50850"/>
    </source>
</evidence>
<keyword evidence="3" id="KW-1003">Cell membrane</keyword>
<evidence type="ECO:0000313" key="10">
    <source>
        <dbReference type="EMBL" id="XDP45656.1"/>
    </source>
</evidence>
<evidence type="ECO:0000256" key="4">
    <source>
        <dbReference type="ARBA" id="ARBA00022692"/>
    </source>
</evidence>
<keyword evidence="2" id="KW-0813">Transport</keyword>
<dbReference type="AlphaFoldDB" id="A0AB39L3T4"/>
<evidence type="ECO:0000256" key="3">
    <source>
        <dbReference type="ARBA" id="ARBA00022475"/>
    </source>
</evidence>
<comment type="subcellular location">
    <subcellularLocation>
        <location evidence="1">Cell membrane</location>
        <topology evidence="1">Multi-pass membrane protein</topology>
    </subcellularLocation>
</comment>
<dbReference type="GO" id="GO:0022857">
    <property type="term" value="F:transmembrane transporter activity"/>
    <property type="evidence" value="ECO:0007669"/>
    <property type="project" value="InterPro"/>
</dbReference>
<keyword evidence="6 8" id="KW-0472">Membrane</keyword>
<dbReference type="InterPro" id="IPR010290">
    <property type="entry name" value="TM_effector"/>
</dbReference>
<feature type="transmembrane region" description="Helical" evidence="8">
    <location>
        <begin position="50"/>
        <end position="69"/>
    </location>
</feature>
<protein>
    <submittedName>
        <fullName evidence="10">MFS transporter</fullName>
    </submittedName>
</protein>
<proteinExistence type="predicted"/>
<dbReference type="PROSITE" id="PS50850">
    <property type="entry name" value="MFS"/>
    <property type="match status" value="1"/>
</dbReference>
<evidence type="ECO:0000256" key="7">
    <source>
        <dbReference type="SAM" id="MobiDB-lite"/>
    </source>
</evidence>
<feature type="transmembrane region" description="Helical" evidence="8">
    <location>
        <begin position="376"/>
        <end position="397"/>
    </location>
</feature>
<evidence type="ECO:0000256" key="8">
    <source>
        <dbReference type="SAM" id="Phobius"/>
    </source>
</evidence>
<accession>A0AB39L3T4</accession>